<dbReference type="STRING" id="1097556.R4X8S3"/>
<reference evidence="1 2" key="1">
    <citation type="journal article" date="2013" name="MBio">
        <title>Genome sequencing of the plant pathogen Taphrina deformans, the causal agent of peach leaf curl.</title>
        <authorList>
            <person name="Cisse O.H."/>
            <person name="Almeida J.M.G.C.F."/>
            <person name="Fonseca A."/>
            <person name="Kumar A.A."/>
            <person name="Salojaervi J."/>
            <person name="Overmyer K."/>
            <person name="Hauser P.M."/>
            <person name="Pagni M."/>
        </authorList>
    </citation>
    <scope>NUCLEOTIDE SEQUENCE [LARGE SCALE GENOMIC DNA]</scope>
    <source>
        <strain evidence="2">PYCC 5710 / ATCC 11124 / CBS 356.35 / IMI 108563 / JCM 9778 / NBRC 8474</strain>
    </source>
</reference>
<accession>R4X8S3</accession>
<organism evidence="1 2">
    <name type="scientific">Taphrina deformans (strain PYCC 5710 / ATCC 11124 / CBS 356.35 / IMI 108563 / JCM 9778 / NBRC 8474)</name>
    <name type="common">Peach leaf curl fungus</name>
    <name type="synonym">Lalaria deformans</name>
    <dbReference type="NCBI Taxonomy" id="1097556"/>
    <lineage>
        <taxon>Eukaryota</taxon>
        <taxon>Fungi</taxon>
        <taxon>Dikarya</taxon>
        <taxon>Ascomycota</taxon>
        <taxon>Taphrinomycotina</taxon>
        <taxon>Taphrinomycetes</taxon>
        <taxon>Taphrinales</taxon>
        <taxon>Taphrinaceae</taxon>
        <taxon>Taphrina</taxon>
    </lineage>
</organism>
<dbReference type="GO" id="GO:0005829">
    <property type="term" value="C:cytosol"/>
    <property type="evidence" value="ECO:0007669"/>
    <property type="project" value="TreeGrafter"/>
</dbReference>
<dbReference type="VEuPathDB" id="FungiDB:TAPDE_001976"/>
<comment type="caution">
    <text evidence="1">The sequence shown here is derived from an EMBL/GenBank/DDBJ whole genome shotgun (WGS) entry which is preliminary data.</text>
</comment>
<dbReference type="PANTHER" id="PTHR31859">
    <property type="entry name" value="TETRATRICOPEPTIDE REPEAT PROTEIN 39 FAMILY MEMBER"/>
    <property type="match status" value="1"/>
</dbReference>
<dbReference type="InterPro" id="IPR019412">
    <property type="entry name" value="IML2/TPR_39"/>
</dbReference>
<dbReference type="Proteomes" id="UP000013776">
    <property type="component" value="Unassembled WGS sequence"/>
</dbReference>
<evidence type="ECO:0000313" key="2">
    <source>
        <dbReference type="Proteomes" id="UP000013776"/>
    </source>
</evidence>
<dbReference type="Pfam" id="PF10300">
    <property type="entry name" value="Iml2-TPR_39"/>
    <property type="match status" value="1"/>
</dbReference>
<dbReference type="GO" id="GO:0005741">
    <property type="term" value="C:mitochondrial outer membrane"/>
    <property type="evidence" value="ECO:0007669"/>
    <property type="project" value="TreeGrafter"/>
</dbReference>
<protein>
    <recommendedName>
        <fullName evidence="3">Inclusion body clearance protein IML2</fullName>
    </recommendedName>
</protein>
<dbReference type="eggNOG" id="KOG3783">
    <property type="taxonomic scope" value="Eukaryota"/>
</dbReference>
<dbReference type="PANTHER" id="PTHR31859:SF1">
    <property type="entry name" value="TETRATRICOPEPTIDE REPEAT PROTEIN 39C"/>
    <property type="match status" value="1"/>
</dbReference>
<dbReference type="AlphaFoldDB" id="R4X8S3"/>
<proteinExistence type="predicted"/>
<evidence type="ECO:0000313" key="1">
    <source>
        <dbReference type="EMBL" id="CCG82049.1"/>
    </source>
</evidence>
<evidence type="ECO:0008006" key="3">
    <source>
        <dbReference type="Google" id="ProtNLM"/>
    </source>
</evidence>
<sequence>MNDELDSSLEVLKNYDDAFQSAALAIKALIQASIGLEKEEIMQTKILLEGALAQCETELALAKALPRSSFGDGAELQVIIGQLLLGLAITGFLSESIPEAMKSVWKMKRCYNIFYDLNKYMIKNNISTSDRAEPHKAANHGDIHAVRSSSSSLDRITTLQLQQAAGSHSVLSPTDYFTACATVSGYGFLSLIISAMPPTVARVLSVVGFKGNKEQALSDLWSVAAAPNIMGALGLLGLLTYYGAVGALCDIVPDTTEQAQKLSDLLDSTIRRYPGSSLWKLTRGRMQQQRGDIYLGIQTLESMQPKAHLKQIEAFRNYDLGFAYVTTFQWEKAVDKFILVEAGNDWSKALYHYLIGSCFVELYRDTADAAFAKKAQFYFDKAPAHAGKKKVMGKELPIEVFLKRKLKKWATCRKDNRLVDGIAVSPIMEICHIYNLWKKMDQDLCKKAMLMVTRQGQCSDAADDVLTRQSMMLALKRRLCDWNAAQSIMQAGVATRQEFKHIPDAELWSIPDMYYERAAFLWARDGARSAKEIRSWLEKVQTFGDAEFEQRLAIKLSTAFQTLDALT</sequence>
<name>R4X8S3_TAPDE</name>
<dbReference type="GO" id="GO:0005634">
    <property type="term" value="C:nucleus"/>
    <property type="evidence" value="ECO:0007669"/>
    <property type="project" value="TreeGrafter"/>
</dbReference>
<keyword evidence="2" id="KW-1185">Reference proteome</keyword>
<gene>
    <name evidence="1" type="ORF">TAPDE_001976</name>
</gene>
<dbReference type="OrthoDB" id="2154985at2759"/>
<dbReference type="EMBL" id="CAHR02000069">
    <property type="protein sequence ID" value="CCG82049.1"/>
    <property type="molecule type" value="Genomic_DNA"/>
</dbReference>